<evidence type="ECO:0000256" key="3">
    <source>
        <dbReference type="ARBA" id="ARBA00022989"/>
    </source>
</evidence>
<dbReference type="EMBL" id="CAKKLH010000022">
    <property type="protein sequence ID" value="CAH0099576.1"/>
    <property type="molecule type" value="Genomic_DNA"/>
</dbReference>
<keyword evidence="7" id="KW-1185">Reference proteome</keyword>
<dbReference type="GO" id="GO:0015271">
    <property type="term" value="F:outward rectifier potassium channel activity"/>
    <property type="evidence" value="ECO:0007669"/>
    <property type="project" value="TreeGrafter"/>
</dbReference>
<name>A0A8J2RH08_9CRUS</name>
<protein>
    <recommendedName>
        <fullName evidence="8">Potassium channel domain-containing protein</fullName>
    </recommendedName>
</protein>
<dbReference type="PANTHER" id="PTHR11003">
    <property type="entry name" value="POTASSIUM CHANNEL, SUBFAMILY K"/>
    <property type="match status" value="1"/>
</dbReference>
<comment type="caution">
    <text evidence="6">The sequence shown here is derived from an EMBL/GenBank/DDBJ whole genome shotgun (WGS) entry which is preliminary data.</text>
</comment>
<evidence type="ECO:0000256" key="5">
    <source>
        <dbReference type="SAM" id="Phobius"/>
    </source>
</evidence>
<keyword evidence="3 5" id="KW-1133">Transmembrane helix</keyword>
<evidence type="ECO:0000256" key="2">
    <source>
        <dbReference type="ARBA" id="ARBA00022692"/>
    </source>
</evidence>
<evidence type="ECO:0000256" key="1">
    <source>
        <dbReference type="ARBA" id="ARBA00004141"/>
    </source>
</evidence>
<dbReference type="PANTHER" id="PTHR11003:SF249">
    <property type="entry name" value="TWO PORE POTASSIUM CHANNEL PROTEIN SUP-9"/>
    <property type="match status" value="1"/>
</dbReference>
<accession>A0A8J2RH08</accession>
<reference evidence="6" key="1">
    <citation type="submission" date="2021-11" db="EMBL/GenBank/DDBJ databases">
        <authorList>
            <person name="Schell T."/>
        </authorList>
    </citation>
    <scope>NUCLEOTIDE SEQUENCE</scope>
    <source>
        <strain evidence="6">M5</strain>
    </source>
</reference>
<comment type="subcellular location">
    <subcellularLocation>
        <location evidence="1">Membrane</location>
        <topology evidence="1">Multi-pass membrane protein</topology>
    </subcellularLocation>
</comment>
<dbReference type="Proteomes" id="UP000789390">
    <property type="component" value="Unassembled WGS sequence"/>
</dbReference>
<sequence length="176" mass="20454">MVVLQSTEINMAHTVAQRRCDDRVPLLSHDDRFREPPLRHLWLGIQRSSWFLIVFLAFFITYLSLGALVFGSMEQPIERQYRLEIRNRIEKFLFQYPFIPEQELDALLMDVVQATNRGVAVTRNVSSEPNWSFGQSFFFAGTVVTTIVDRSRTLSLMRKNILASCSIDLSPMRLRP</sequence>
<dbReference type="SUPFAM" id="SSF81324">
    <property type="entry name" value="Voltage-gated potassium channels"/>
    <property type="match status" value="1"/>
</dbReference>
<evidence type="ECO:0000256" key="4">
    <source>
        <dbReference type="ARBA" id="ARBA00023136"/>
    </source>
</evidence>
<feature type="transmembrane region" description="Helical" evidence="5">
    <location>
        <begin position="50"/>
        <end position="73"/>
    </location>
</feature>
<dbReference type="OrthoDB" id="297496at2759"/>
<dbReference type="GO" id="GO:0005886">
    <property type="term" value="C:plasma membrane"/>
    <property type="evidence" value="ECO:0007669"/>
    <property type="project" value="TreeGrafter"/>
</dbReference>
<dbReference type="AlphaFoldDB" id="A0A8J2RH08"/>
<dbReference type="GO" id="GO:0030322">
    <property type="term" value="P:stabilization of membrane potential"/>
    <property type="evidence" value="ECO:0007669"/>
    <property type="project" value="TreeGrafter"/>
</dbReference>
<keyword evidence="4 5" id="KW-0472">Membrane</keyword>
<evidence type="ECO:0000313" key="6">
    <source>
        <dbReference type="EMBL" id="CAH0099576.1"/>
    </source>
</evidence>
<evidence type="ECO:0008006" key="8">
    <source>
        <dbReference type="Google" id="ProtNLM"/>
    </source>
</evidence>
<organism evidence="6 7">
    <name type="scientific">Daphnia galeata</name>
    <dbReference type="NCBI Taxonomy" id="27404"/>
    <lineage>
        <taxon>Eukaryota</taxon>
        <taxon>Metazoa</taxon>
        <taxon>Ecdysozoa</taxon>
        <taxon>Arthropoda</taxon>
        <taxon>Crustacea</taxon>
        <taxon>Branchiopoda</taxon>
        <taxon>Diplostraca</taxon>
        <taxon>Cladocera</taxon>
        <taxon>Anomopoda</taxon>
        <taxon>Daphniidae</taxon>
        <taxon>Daphnia</taxon>
    </lineage>
</organism>
<evidence type="ECO:0000313" key="7">
    <source>
        <dbReference type="Proteomes" id="UP000789390"/>
    </source>
</evidence>
<dbReference type="Gene3D" id="1.10.287.70">
    <property type="match status" value="1"/>
</dbReference>
<keyword evidence="2 5" id="KW-0812">Transmembrane</keyword>
<gene>
    <name evidence="6" type="ORF">DGAL_LOCUS1721</name>
</gene>
<dbReference type="GO" id="GO:0022841">
    <property type="term" value="F:potassium ion leak channel activity"/>
    <property type="evidence" value="ECO:0007669"/>
    <property type="project" value="TreeGrafter"/>
</dbReference>
<dbReference type="InterPro" id="IPR003280">
    <property type="entry name" value="2pore_dom_K_chnl"/>
</dbReference>
<proteinExistence type="predicted"/>